<dbReference type="InterPro" id="IPR012336">
    <property type="entry name" value="Thioredoxin-like_fold"/>
</dbReference>
<keyword evidence="2" id="KW-0676">Redox-active center</keyword>
<evidence type="ECO:0000313" key="4">
    <source>
        <dbReference type="EMBL" id="SDL29224.1"/>
    </source>
</evidence>
<reference evidence="4 5" key="1">
    <citation type="submission" date="2016-10" db="EMBL/GenBank/DDBJ databases">
        <authorList>
            <person name="de Groot N.N."/>
        </authorList>
    </citation>
    <scope>NUCLEOTIDE SEQUENCE [LARGE SCALE GENOMIC DNA]</scope>
    <source>
        <strain evidence="4 5">SLAS-1</strain>
    </source>
</reference>
<dbReference type="Gene3D" id="3.40.30.10">
    <property type="entry name" value="Glutaredoxin"/>
    <property type="match status" value="1"/>
</dbReference>
<dbReference type="OrthoDB" id="9800630at2"/>
<feature type="domain" description="Thioredoxin-like fold" evidence="3">
    <location>
        <begin position="1"/>
        <end position="76"/>
    </location>
</feature>
<dbReference type="InterPro" id="IPR005243">
    <property type="entry name" value="THIRX-like_proc"/>
</dbReference>
<feature type="disulfide bond" description="Redox-active" evidence="2">
    <location>
        <begin position="10"/>
        <end position="13"/>
    </location>
</feature>
<dbReference type="EMBL" id="FNGO01000003">
    <property type="protein sequence ID" value="SDL29224.1"/>
    <property type="molecule type" value="Genomic_DNA"/>
</dbReference>
<feature type="active site" description="Nucleophile" evidence="1">
    <location>
        <position position="13"/>
    </location>
</feature>
<dbReference type="Proteomes" id="UP000199476">
    <property type="component" value="Unassembled WGS sequence"/>
</dbReference>
<proteinExistence type="predicted"/>
<evidence type="ECO:0000256" key="2">
    <source>
        <dbReference type="PIRSR" id="PIRSR037031-51"/>
    </source>
</evidence>
<dbReference type="SUPFAM" id="SSF52833">
    <property type="entry name" value="Thioredoxin-like"/>
    <property type="match status" value="1"/>
</dbReference>
<dbReference type="InterPro" id="IPR036249">
    <property type="entry name" value="Thioredoxin-like_sf"/>
</dbReference>
<gene>
    <name evidence="4" type="ORF">SAMN04488692_10373</name>
</gene>
<evidence type="ECO:0000259" key="3">
    <source>
        <dbReference type="Pfam" id="PF13192"/>
    </source>
</evidence>
<keyword evidence="2" id="KW-1015">Disulfide bond</keyword>
<name>A0A1G9IWK7_9FIRM</name>
<feature type="active site" description="Nucleophile" evidence="1">
    <location>
        <position position="10"/>
    </location>
</feature>
<dbReference type="NCBIfam" id="TIGR00412">
    <property type="entry name" value="redox_disulf_2"/>
    <property type="match status" value="1"/>
</dbReference>
<evidence type="ECO:0000256" key="1">
    <source>
        <dbReference type="PIRSR" id="PIRSR037031-50"/>
    </source>
</evidence>
<dbReference type="Pfam" id="PF13192">
    <property type="entry name" value="Thioredoxin_3"/>
    <property type="match status" value="1"/>
</dbReference>
<evidence type="ECO:0000313" key="5">
    <source>
        <dbReference type="Proteomes" id="UP000199476"/>
    </source>
</evidence>
<dbReference type="PANTHER" id="PTHR36450:SF1">
    <property type="entry name" value="THIOREDOXIN"/>
    <property type="match status" value="1"/>
</dbReference>
<keyword evidence="5" id="KW-1185">Reference proteome</keyword>
<dbReference type="AlphaFoldDB" id="A0A1G9IWK7"/>
<dbReference type="PIRSF" id="PIRSF037031">
    <property type="entry name" value="Redox_disulphide_2"/>
    <property type="match status" value="1"/>
</dbReference>
<dbReference type="STRING" id="321763.SAMN04488692_10373"/>
<dbReference type="RefSeq" id="WP_089758235.1">
    <property type="nucleotide sequence ID" value="NZ_FNGO01000003.1"/>
</dbReference>
<sequence length="78" mass="8398">MKVEVLGPGCKNCETLAERTKRAIEELGLEADFEHIKDMNEMTERGIALSPALVVDGEAVVTGEVPSAEGIKDILQNS</sequence>
<protein>
    <submittedName>
        <fullName evidence="4">Small redox-active disulfide protein 2</fullName>
    </submittedName>
</protein>
<accession>A0A1G9IWK7</accession>
<organism evidence="4 5">
    <name type="scientific">Halarsenatibacter silvermanii</name>
    <dbReference type="NCBI Taxonomy" id="321763"/>
    <lineage>
        <taxon>Bacteria</taxon>
        <taxon>Bacillati</taxon>
        <taxon>Bacillota</taxon>
        <taxon>Clostridia</taxon>
        <taxon>Halanaerobiales</taxon>
        <taxon>Halarsenatibacteraceae</taxon>
        <taxon>Halarsenatibacter</taxon>
    </lineage>
</organism>
<dbReference type="PANTHER" id="PTHR36450">
    <property type="entry name" value="THIOREDOXIN"/>
    <property type="match status" value="1"/>
</dbReference>